<evidence type="ECO:0000313" key="7">
    <source>
        <dbReference type="EMBL" id="KAK3307869.1"/>
    </source>
</evidence>
<keyword evidence="8" id="KW-1185">Reference proteome</keyword>
<accession>A0AAJ0GXC4</accession>
<keyword evidence="2 6" id="KW-0812">Transmembrane</keyword>
<evidence type="ECO:0000256" key="3">
    <source>
        <dbReference type="ARBA" id="ARBA00022989"/>
    </source>
</evidence>
<keyword evidence="3 6" id="KW-1133">Transmembrane helix</keyword>
<comment type="caution">
    <text evidence="7">The sequence shown here is derived from an EMBL/GenBank/DDBJ whole genome shotgun (WGS) entry which is preliminary data.</text>
</comment>
<proteinExistence type="predicted"/>
<dbReference type="InterPro" id="IPR051694">
    <property type="entry name" value="Immunoregulatory_rcpt-like"/>
</dbReference>
<dbReference type="GeneID" id="87887482"/>
<feature type="region of interest" description="Disordered" evidence="5">
    <location>
        <begin position="193"/>
        <end position="248"/>
    </location>
</feature>
<organism evidence="7 8">
    <name type="scientific">Chaetomium strumarium</name>
    <dbReference type="NCBI Taxonomy" id="1170767"/>
    <lineage>
        <taxon>Eukaryota</taxon>
        <taxon>Fungi</taxon>
        <taxon>Dikarya</taxon>
        <taxon>Ascomycota</taxon>
        <taxon>Pezizomycotina</taxon>
        <taxon>Sordariomycetes</taxon>
        <taxon>Sordariomycetidae</taxon>
        <taxon>Sordariales</taxon>
        <taxon>Chaetomiaceae</taxon>
        <taxon>Chaetomium</taxon>
    </lineage>
</organism>
<sequence>MATVYPPETNDGVVTSWVPLTTTFTPSIGCETKFRLNGPSLVAYDPGYGLDIDPRVKCAPPAVTTWWEQGRLGGGDDPGHTAASLGPMTCPNAWTTVVTSVRDASSTLAMCCPPDYYLANGISGSVAGDCRSDVPSGAVLTFASTPLGESDAWSIATTTLARRSVVGAIAVVGWSIAVQTAATSLSSSLTTTTTSSTLSATTTTTPPPTSAPSTSILPTEPTIGAPGAASISISSSSSSPSGESGSSGLPTGAAIGIGVGIGLGVVGIAALLATMYLLRSRKAKAAAAAEAEAAMSGTQPPAEGGPPPPPPPPPKSAEAYGPHELWPEAVRSELPGSHQQQQQQYGVRPYELA</sequence>
<dbReference type="EMBL" id="JAUDZG010000002">
    <property type="protein sequence ID" value="KAK3307869.1"/>
    <property type="molecule type" value="Genomic_DNA"/>
</dbReference>
<feature type="region of interest" description="Disordered" evidence="5">
    <location>
        <begin position="290"/>
        <end position="353"/>
    </location>
</feature>
<reference evidence="7" key="1">
    <citation type="journal article" date="2023" name="Mol. Phylogenet. Evol.">
        <title>Genome-scale phylogeny and comparative genomics of the fungal order Sordariales.</title>
        <authorList>
            <person name="Hensen N."/>
            <person name="Bonometti L."/>
            <person name="Westerberg I."/>
            <person name="Brannstrom I.O."/>
            <person name="Guillou S."/>
            <person name="Cros-Aarteil S."/>
            <person name="Calhoun S."/>
            <person name="Haridas S."/>
            <person name="Kuo A."/>
            <person name="Mondo S."/>
            <person name="Pangilinan J."/>
            <person name="Riley R."/>
            <person name="LaButti K."/>
            <person name="Andreopoulos B."/>
            <person name="Lipzen A."/>
            <person name="Chen C."/>
            <person name="Yan M."/>
            <person name="Daum C."/>
            <person name="Ng V."/>
            <person name="Clum A."/>
            <person name="Steindorff A."/>
            <person name="Ohm R.A."/>
            <person name="Martin F."/>
            <person name="Silar P."/>
            <person name="Natvig D.O."/>
            <person name="Lalanne C."/>
            <person name="Gautier V."/>
            <person name="Ament-Velasquez S.L."/>
            <person name="Kruys A."/>
            <person name="Hutchinson M.I."/>
            <person name="Powell A.J."/>
            <person name="Barry K."/>
            <person name="Miller A.N."/>
            <person name="Grigoriev I.V."/>
            <person name="Debuchy R."/>
            <person name="Gladieux P."/>
            <person name="Hiltunen Thoren M."/>
            <person name="Johannesson H."/>
        </authorList>
    </citation>
    <scope>NUCLEOTIDE SEQUENCE</scope>
    <source>
        <strain evidence="7">CBS 333.67</strain>
    </source>
</reference>
<dbReference type="AlphaFoldDB" id="A0AAJ0GXC4"/>
<evidence type="ECO:0000256" key="4">
    <source>
        <dbReference type="ARBA" id="ARBA00023136"/>
    </source>
</evidence>
<dbReference type="PANTHER" id="PTHR15549">
    <property type="entry name" value="PAIRED IMMUNOGLOBULIN-LIKE TYPE 2 RECEPTOR"/>
    <property type="match status" value="1"/>
</dbReference>
<dbReference type="Proteomes" id="UP001273166">
    <property type="component" value="Unassembled WGS sequence"/>
</dbReference>
<feature type="compositionally biased region" description="Low complexity" evidence="5">
    <location>
        <begin position="193"/>
        <end position="204"/>
    </location>
</feature>
<comment type="subcellular location">
    <subcellularLocation>
        <location evidence="1">Membrane</location>
        <topology evidence="1">Single-pass membrane protein</topology>
    </subcellularLocation>
</comment>
<dbReference type="PANTHER" id="PTHR15549:SF30">
    <property type="entry name" value="MID2 DOMAIN-CONTAINING PROTEIN"/>
    <property type="match status" value="1"/>
</dbReference>
<evidence type="ECO:0000313" key="8">
    <source>
        <dbReference type="Proteomes" id="UP001273166"/>
    </source>
</evidence>
<evidence type="ECO:0000256" key="6">
    <source>
        <dbReference type="SAM" id="Phobius"/>
    </source>
</evidence>
<gene>
    <name evidence="7" type="ORF">B0T15DRAFT_522848</name>
</gene>
<dbReference type="GO" id="GO:0016020">
    <property type="term" value="C:membrane"/>
    <property type="evidence" value="ECO:0007669"/>
    <property type="project" value="UniProtKB-SubCell"/>
</dbReference>
<dbReference type="GO" id="GO:0071944">
    <property type="term" value="C:cell periphery"/>
    <property type="evidence" value="ECO:0007669"/>
    <property type="project" value="UniProtKB-ARBA"/>
</dbReference>
<evidence type="ECO:0000256" key="5">
    <source>
        <dbReference type="SAM" id="MobiDB-lite"/>
    </source>
</evidence>
<reference evidence="7" key="2">
    <citation type="submission" date="2023-06" db="EMBL/GenBank/DDBJ databases">
        <authorList>
            <consortium name="Lawrence Berkeley National Laboratory"/>
            <person name="Mondo S.J."/>
            <person name="Hensen N."/>
            <person name="Bonometti L."/>
            <person name="Westerberg I."/>
            <person name="Brannstrom I.O."/>
            <person name="Guillou S."/>
            <person name="Cros-Aarteil S."/>
            <person name="Calhoun S."/>
            <person name="Haridas S."/>
            <person name="Kuo A."/>
            <person name="Pangilinan J."/>
            <person name="Riley R."/>
            <person name="Labutti K."/>
            <person name="Andreopoulos B."/>
            <person name="Lipzen A."/>
            <person name="Chen C."/>
            <person name="Yanf M."/>
            <person name="Daum C."/>
            <person name="Ng V."/>
            <person name="Clum A."/>
            <person name="Steindorff A."/>
            <person name="Ohm R."/>
            <person name="Martin F."/>
            <person name="Silar P."/>
            <person name="Natvig D."/>
            <person name="Lalanne C."/>
            <person name="Gautier V."/>
            <person name="Ament-Velasquez S.L."/>
            <person name="Kruys A."/>
            <person name="Hutchinson M.I."/>
            <person name="Powell A.J."/>
            <person name="Barry K."/>
            <person name="Miller A.N."/>
            <person name="Grigoriev I.V."/>
            <person name="Debuchy R."/>
            <person name="Gladieux P."/>
            <person name="Thoren M.H."/>
            <person name="Johannesson H."/>
        </authorList>
    </citation>
    <scope>NUCLEOTIDE SEQUENCE</scope>
    <source>
        <strain evidence="7">CBS 333.67</strain>
    </source>
</reference>
<evidence type="ECO:0000256" key="1">
    <source>
        <dbReference type="ARBA" id="ARBA00004167"/>
    </source>
</evidence>
<dbReference type="RefSeq" id="XP_062723649.1">
    <property type="nucleotide sequence ID" value="XM_062868653.1"/>
</dbReference>
<feature type="transmembrane region" description="Helical" evidence="6">
    <location>
        <begin position="253"/>
        <end position="278"/>
    </location>
</feature>
<keyword evidence="4 6" id="KW-0472">Membrane</keyword>
<evidence type="ECO:0000256" key="2">
    <source>
        <dbReference type="ARBA" id="ARBA00022692"/>
    </source>
</evidence>
<feature type="compositionally biased region" description="Pro residues" evidence="5">
    <location>
        <begin position="303"/>
        <end position="315"/>
    </location>
</feature>
<name>A0AAJ0GXC4_9PEZI</name>
<protein>
    <submittedName>
        <fullName evidence="7">Uncharacterized protein</fullName>
    </submittedName>
</protein>
<feature type="compositionally biased region" description="Low complexity" evidence="5">
    <location>
        <begin position="211"/>
        <end position="248"/>
    </location>
</feature>